<evidence type="ECO:0000313" key="1">
    <source>
        <dbReference type="EMBL" id="KAI4468882.1"/>
    </source>
</evidence>
<organism evidence="1 2">
    <name type="scientific">Holotrichia oblita</name>
    <name type="common">Chafer beetle</name>
    <dbReference type="NCBI Taxonomy" id="644536"/>
    <lineage>
        <taxon>Eukaryota</taxon>
        <taxon>Metazoa</taxon>
        <taxon>Ecdysozoa</taxon>
        <taxon>Arthropoda</taxon>
        <taxon>Hexapoda</taxon>
        <taxon>Insecta</taxon>
        <taxon>Pterygota</taxon>
        <taxon>Neoptera</taxon>
        <taxon>Endopterygota</taxon>
        <taxon>Coleoptera</taxon>
        <taxon>Polyphaga</taxon>
        <taxon>Scarabaeiformia</taxon>
        <taxon>Scarabaeidae</taxon>
        <taxon>Melolonthinae</taxon>
        <taxon>Holotrichia</taxon>
    </lineage>
</organism>
<comment type="caution">
    <text evidence="1">The sequence shown here is derived from an EMBL/GenBank/DDBJ whole genome shotgun (WGS) entry which is preliminary data.</text>
</comment>
<keyword evidence="2" id="KW-1185">Reference proteome</keyword>
<gene>
    <name evidence="1" type="ORF">MML48_2g00010678</name>
</gene>
<evidence type="ECO:0000313" key="2">
    <source>
        <dbReference type="Proteomes" id="UP001056778"/>
    </source>
</evidence>
<sequence length="2597" mass="287851">MGVLIKTKVKMVTSNDGPQIIALITASIISFSSGSLYAYASPAIPKLLTDYNFTIQDAAYFPIIPAISMLVATPIGCKLADKIGRKRTLLIAGVLHGFSWLLTALARTSYVIYISRVFFGIADACMMAALPTYIAEVTTPKVRSLYGNIMVVSSFIGQFVANCIGYYLSISVTGFVMMPIPILFIIAFSFMPETPYYLIMSGNIPKAMNSLQKLRGYDDVKPEFIQITLDVRRQLSESGRFKDLFLIESNRKALFIAIISRSFQTFSGSNCISVYSQYIFQEVGGNISNGAAGMIVSGLFALVNPFANIICDKLGRRKSMILSALGCGICLLSETTYFYLQTFDITNLSVISWFPVVGLAAYSVTFCLGLGVVPTLFLGEIFSTNIRQYGSLVTNVVVSANFCVALQLFPLLSVHGMWVPFLVFGLCCLIASVGSWFIIPETKASISAFASGTLWAFASPAIPKLISEYGFTIEEVSYLTVIGPASLVIATPVFCKMADKIGRKYTLLSAGIIYIGAWLSVAFARNIWLFYLSRVLYGVGDASVYAILPAYLAEITSARMRNLYGNMLMIFSFHGQFFSNCIGYYFSIPTTGFIMLTFPILYLVCFSFMPDTPYFLIMVNNVDGAKKSLQKLRGIENVDLELKQIAQDVKRQLSESGTFKDLWTIKSNRKALLIALFTRIAYQLSGFIPLVAYSQYIFQEAGGVVPNGVAAMIVSGIICVGIIFANVLSDQLGRKKSMIISCSCCGIALLGEAIYFYLQKYEIVNLASISWFPVAALVVYALAFCVGLGIVPTLIAASVSSFASGTLWGFQFLRNFKDLFAIKSNRKALFRAVFSRSAYQLSGFVALVAYSQYVFQEAGGTAGGFVALVAYSQYVFQEAGGTIPNGISAMIVFLIFCVVIVFANLISDILGRKKSMVISCACCGVALLSETIYFYLQKNNTVDLTPINWFPVAALVFYAVSFCIGLGILAVLIAGEIFSTSIRKHATTVTNVVFGIYASIFTKMFQLLMTAYGLWAPFLFFICLFIHAVASYFIILETKGSIFKRNKNISDKNKDWFQVLALISGKFVQICSQFFTTLLPASICGLSAGCLFAFSSPAIPKLISDYSFTIEEASYFTVIPPIGMVVAAPLFCKLADKIGRKYTLLTTGILHATSWILIAFAKSIWIFYLSRLFYGIADAGLFAALPPYIAEVSTPKIRSLYGNAMVVSIILGQFVSNCIGFYFSIQTSAFIMLAIPVLFLITFYFMPDTPYYLIMINDIDAAKRSLQKLRCCQNVDVELKQLIQDVHRQLSESGKFKNLWLIESNRKALIVVNLCRFFQQLSGYGSLVVYSQLIFQEAGLGISNGVAAMIVSGILAFVNLFANLISDRIGRKKSMIISCFGCGIMLLGEAIYFYLQANNIVDLAPINWFPVVALVGYTCVFCIGLGVVPTLMLGEIFSTSIRKHAATVSNMVFGIYVCILTKVFQLMMSSFGLWVPFLMFSLCCFQTDCPPCIRILTMGDITLNGKLKSEKDEKTINAEVQQGSEWPQIFAVFVETPYFYLYRNKPEFAENSLKKLRRLKDVSKEFSQLNEDLKRQLSETGTFKDCIAISSNRKAILIVGMGRALQQFTGISSFAAYNQYIFQEAGTSLDKGYSSMIYALSLTICSFIALMVIDKLGRKRPMVFSCFCCFLVLGAEAIYFYLKDYNIVDVSAISWLPVLGMVSYVVVFSFGLSLIPILLLGELFSTSIRANLAAFGGSVLFNWPSPSIPKLLSGDYPGITEEDVSYLPVIPPVITVLTSPSFGFFLRKFGRKYTLLSIAGFHLVSFILLATAKTKWEFYLSRVFFGMSDVFMFGTLPVYVAEISTPKVRGTWGGAMMIFVFFAQFFVNTLGYYCDIPTTAWILTIVPIIFFISFVFMPESPYHYLLKGNREEARKSLLRLRDSQEDITLELDRIEADIRRQILDSAKFKHLVTVKSNRSAFIIVFTTITIQQFSGCPSFNVYNQLIFQQAGQNINRGYASMICSIVLAIATLCGPIFVEKVGRRFSIVISTFSCGFVLLALAAYFVVKDETSLDTTVVSWFPLAGLLAYFISFAIGLSVVPFMLQGELFATNMRGHASAAMNITICLSISVTSKLFHYLMTSFGLYVPFTFFSICSFLGMLYCYKFVPETRGALTSLSSSILFNWTSPTIPLLLEDEMLNIDIEMASWLTMIPPLASIVSAPIYGLVLDRFGRKWCLISAGLLHIGAWLCVIFASSLSILYLSRALFGCADASLFGVLPVYISEVTTPKVRGRWGNLMGFFMYFGGVVMNTIGHFFNIKTSAYILICIPIVFLIIFTFMPETPYYYLMKEKPEEAEKSLKWLRHSKNVDSEFIQLSADVKRQLSETGTWMDCIKIKSNRNAIFIVGLGRAMQQMAGISAFAVYNQYIFQEAGSSLDKGYSSIIYTSILSIANFLALLYTDNIGRKLPMMVSCIGCAIFLAAEAAYFFLRDFNVVDMSAVSWFPILGMILYIISFSAGLGLIPILLLSELFSTSIRSKASTIMTVLFGVYLTASTKLFQFLSTNYGMGTPFALFSICTFAGIFLSYIYIPETKGKTLEEIQQMLKGKEGEKQVVASIT</sequence>
<protein>
    <submittedName>
        <fullName evidence="1">Facilitated trehalose transporter tret1-2 -like protein</fullName>
    </submittedName>
</protein>
<proteinExistence type="predicted"/>
<name>A0ACB9TQ15_HOLOL</name>
<dbReference type="Proteomes" id="UP001056778">
    <property type="component" value="Chromosome 2"/>
</dbReference>
<reference evidence="1" key="1">
    <citation type="submission" date="2022-04" db="EMBL/GenBank/DDBJ databases">
        <title>Chromosome-scale genome assembly of Holotrichia oblita Faldermann.</title>
        <authorList>
            <person name="Rongchong L."/>
        </authorList>
    </citation>
    <scope>NUCLEOTIDE SEQUENCE</scope>
    <source>
        <strain evidence="1">81SQS9</strain>
    </source>
</reference>
<dbReference type="EMBL" id="CM043016">
    <property type="protein sequence ID" value="KAI4468882.1"/>
    <property type="molecule type" value="Genomic_DNA"/>
</dbReference>
<accession>A0ACB9TQ15</accession>